<comment type="caution">
    <text evidence="4">The sequence shown here is derived from an EMBL/GenBank/DDBJ whole genome shotgun (WGS) entry which is preliminary data.</text>
</comment>
<dbReference type="PANTHER" id="PTHR32022:SF10">
    <property type="entry name" value="D-GLUTAMATE CYCLASE, MITOCHONDRIAL"/>
    <property type="match status" value="1"/>
</dbReference>
<proteinExistence type="inferred from homology"/>
<organism evidence="4 5">
    <name type="scientific">Streptomyces hebeiensis</name>
    <dbReference type="NCBI Taxonomy" id="229486"/>
    <lineage>
        <taxon>Bacteria</taxon>
        <taxon>Bacillati</taxon>
        <taxon>Actinomycetota</taxon>
        <taxon>Actinomycetes</taxon>
        <taxon>Kitasatosporales</taxon>
        <taxon>Streptomycetaceae</taxon>
        <taxon>Streptomyces</taxon>
    </lineage>
</organism>
<dbReference type="InterPro" id="IPR038021">
    <property type="entry name" value="Putative_hydro-lyase"/>
</dbReference>
<dbReference type="NCBIfam" id="NF003969">
    <property type="entry name" value="PRK05463.1"/>
    <property type="match status" value="1"/>
</dbReference>
<evidence type="ECO:0000313" key="5">
    <source>
        <dbReference type="Proteomes" id="UP001501371"/>
    </source>
</evidence>
<dbReference type="Proteomes" id="UP001501371">
    <property type="component" value="Unassembled WGS sequence"/>
</dbReference>
<reference evidence="4 5" key="1">
    <citation type="journal article" date="2019" name="Int. J. Syst. Evol. Microbiol.">
        <title>The Global Catalogue of Microorganisms (GCM) 10K type strain sequencing project: providing services to taxonomists for standard genome sequencing and annotation.</title>
        <authorList>
            <consortium name="The Broad Institute Genomics Platform"/>
            <consortium name="The Broad Institute Genome Sequencing Center for Infectious Disease"/>
            <person name="Wu L."/>
            <person name="Ma J."/>
        </authorList>
    </citation>
    <scope>NUCLEOTIDE SEQUENCE [LARGE SCALE GENOMIC DNA]</scope>
    <source>
        <strain evidence="4 5">JCM 12696</strain>
    </source>
</reference>
<gene>
    <name evidence="4" type="ORF">GCM10009654_13110</name>
</gene>
<protein>
    <submittedName>
        <fullName evidence="4">Hydro-lyase</fullName>
    </submittedName>
</protein>
<name>A0ABN1UPB8_9ACTN</name>
<dbReference type="RefSeq" id="WP_344271458.1">
    <property type="nucleotide sequence ID" value="NZ_BAAAKV010000008.1"/>
</dbReference>
<keyword evidence="5" id="KW-1185">Reference proteome</keyword>
<dbReference type="Gene3D" id="3.40.1640.10">
    <property type="entry name" value="PSTPO5379-like"/>
    <property type="match status" value="1"/>
</dbReference>
<accession>A0ABN1UPB8</accession>
<feature type="region of interest" description="Disordered" evidence="3">
    <location>
        <begin position="1"/>
        <end position="42"/>
    </location>
</feature>
<dbReference type="PANTHER" id="PTHR32022">
    <property type="entry name" value="D-GLUTAMATE CYCLASE, MITOCHONDRIAL"/>
    <property type="match status" value="1"/>
</dbReference>
<sequence length="299" mass="31567">MTDTVRTDEDTVGTDEDTVRADGGTARAGGGTVRTGRGESVPATPGELRRLVASGAWTGPTAGLLDGYQQANLVVVPYDLAFDFLLYCTRNPAPCPVIAVTEPGDPVVRLGGTEADLRTALPRYRVWRRGRLVEEPHDITEHWRDDAVGFLLGCSHTFEGPLRRAGVPVRYAADSSAPAVYVTDVATRPAGRLSGPLVVSGRAIPAGLVARAVEVTARYPTGHGAPVHIGDPAALGIADLARPDFGPPPVVEEGDTMVFWACGVTPQLVLPAAAADYTITHYPGHMFVFDHTVDLADAV</sequence>
<comment type="similarity">
    <text evidence="1">Belongs to the D-glutamate cyclase family.</text>
</comment>
<evidence type="ECO:0000256" key="1">
    <source>
        <dbReference type="ARBA" id="ARBA00007896"/>
    </source>
</evidence>
<evidence type="ECO:0000313" key="4">
    <source>
        <dbReference type="EMBL" id="GAA1158374.1"/>
    </source>
</evidence>
<dbReference type="InterPro" id="IPR009906">
    <property type="entry name" value="D-Glu_cyclase"/>
</dbReference>
<evidence type="ECO:0000256" key="2">
    <source>
        <dbReference type="ARBA" id="ARBA00023239"/>
    </source>
</evidence>
<dbReference type="SUPFAM" id="SSF160920">
    <property type="entry name" value="PSTPO5379-like"/>
    <property type="match status" value="1"/>
</dbReference>
<keyword evidence="2" id="KW-0456">Lyase</keyword>
<dbReference type="Pfam" id="PF07286">
    <property type="entry name" value="D-Glu_cyclase"/>
    <property type="match status" value="1"/>
</dbReference>
<dbReference type="Gene3D" id="3.30.2040.10">
    <property type="entry name" value="PSTPO5379-like domain"/>
    <property type="match status" value="1"/>
</dbReference>
<evidence type="ECO:0000256" key="3">
    <source>
        <dbReference type="SAM" id="MobiDB-lite"/>
    </source>
</evidence>
<dbReference type="EMBL" id="BAAAKV010000008">
    <property type="protein sequence ID" value="GAA1158374.1"/>
    <property type="molecule type" value="Genomic_DNA"/>
</dbReference>